<accession>A0A103XQS7</accession>
<gene>
    <name evidence="2" type="ORF">Ccrd_002818</name>
</gene>
<keyword evidence="1" id="KW-0472">Membrane</keyword>
<keyword evidence="1" id="KW-1133">Transmembrane helix</keyword>
<dbReference type="STRING" id="59895.A0A103XQS7"/>
<dbReference type="EMBL" id="LEKV01004399">
    <property type="protein sequence ID" value="KVH95114.1"/>
    <property type="molecule type" value="Genomic_DNA"/>
</dbReference>
<dbReference type="Gramene" id="KVH95114">
    <property type="protein sequence ID" value="KVH95114"/>
    <property type="gene ID" value="Ccrd_002818"/>
</dbReference>
<feature type="transmembrane region" description="Helical" evidence="1">
    <location>
        <begin position="84"/>
        <end position="104"/>
    </location>
</feature>
<dbReference type="PANTHER" id="PTHR46826">
    <property type="match status" value="1"/>
</dbReference>
<dbReference type="InterPro" id="IPR053240">
    <property type="entry name" value="VTT_domain"/>
</dbReference>
<organism evidence="2 3">
    <name type="scientific">Cynara cardunculus var. scolymus</name>
    <name type="common">Globe artichoke</name>
    <name type="synonym">Cynara scolymus</name>
    <dbReference type="NCBI Taxonomy" id="59895"/>
    <lineage>
        <taxon>Eukaryota</taxon>
        <taxon>Viridiplantae</taxon>
        <taxon>Streptophyta</taxon>
        <taxon>Embryophyta</taxon>
        <taxon>Tracheophyta</taxon>
        <taxon>Spermatophyta</taxon>
        <taxon>Magnoliopsida</taxon>
        <taxon>eudicotyledons</taxon>
        <taxon>Gunneridae</taxon>
        <taxon>Pentapetalae</taxon>
        <taxon>asterids</taxon>
        <taxon>campanulids</taxon>
        <taxon>Asterales</taxon>
        <taxon>Asteraceae</taxon>
        <taxon>Carduoideae</taxon>
        <taxon>Cardueae</taxon>
        <taxon>Carduinae</taxon>
        <taxon>Cynara</taxon>
    </lineage>
</organism>
<keyword evidence="1" id="KW-0812">Transmembrane</keyword>
<evidence type="ECO:0000313" key="3">
    <source>
        <dbReference type="Proteomes" id="UP000243975"/>
    </source>
</evidence>
<dbReference type="Proteomes" id="UP000243975">
    <property type="component" value="Unassembled WGS sequence"/>
</dbReference>
<proteinExistence type="predicted"/>
<protein>
    <submittedName>
        <fullName evidence="2">Uncharacterized protein</fullName>
    </submittedName>
</protein>
<feature type="transmembrane region" description="Helical" evidence="1">
    <location>
        <begin position="110"/>
        <end position="130"/>
    </location>
</feature>
<comment type="caution">
    <text evidence="2">The sequence shown here is derived from an EMBL/GenBank/DDBJ whole genome shotgun (WGS) entry which is preliminary data.</text>
</comment>
<reference evidence="2 3" key="1">
    <citation type="journal article" date="2016" name="Sci. Rep.">
        <title>The genome sequence of the outbreeding globe artichoke constructed de novo incorporating a phase-aware low-pass sequencing strategy of F1 progeny.</title>
        <authorList>
            <person name="Scaglione D."/>
            <person name="Reyes-Chin-Wo S."/>
            <person name="Acquadro A."/>
            <person name="Froenicke L."/>
            <person name="Portis E."/>
            <person name="Beitel C."/>
            <person name="Tirone M."/>
            <person name="Mauro R."/>
            <person name="Lo Monaco A."/>
            <person name="Mauromicale G."/>
            <person name="Faccioli P."/>
            <person name="Cattivelli L."/>
            <person name="Rieseberg L."/>
            <person name="Michelmore R."/>
            <person name="Lanteri S."/>
        </authorList>
    </citation>
    <scope>NUCLEOTIDE SEQUENCE [LARGE SCALE GENOMIC DNA]</scope>
    <source>
        <strain evidence="2">2C</strain>
    </source>
</reference>
<dbReference type="PANTHER" id="PTHR46826:SF1">
    <property type="entry name" value="TVP38_TMEM64 FAMILY MEMBRANE PROTEIN YDJX"/>
    <property type="match status" value="1"/>
</dbReference>
<name>A0A103XQS7_CYNCS</name>
<sequence>MIDYSSSAYRCSCIEMPYLSANTSCSIVIEILKLVWRELSATGLLSGEKSAASEAVPRIINQQLKGCFVAKDQQLWGCYGPAGYALFVAVYAGLEVLAITTIPFTMSAGILFGPLTGTILVSISGTSISPEQAKRFTKFREKKGLIERDAV</sequence>
<evidence type="ECO:0000313" key="2">
    <source>
        <dbReference type="EMBL" id="KVH95114.1"/>
    </source>
</evidence>
<dbReference type="AlphaFoldDB" id="A0A103XQS7"/>
<evidence type="ECO:0000256" key="1">
    <source>
        <dbReference type="SAM" id="Phobius"/>
    </source>
</evidence>
<keyword evidence="3" id="KW-1185">Reference proteome</keyword>